<dbReference type="SUPFAM" id="SSF49464">
    <property type="entry name" value="Carboxypeptidase regulatory domain-like"/>
    <property type="match status" value="1"/>
</dbReference>
<keyword evidence="2 8" id="KW-0813">Transport</keyword>
<evidence type="ECO:0000256" key="7">
    <source>
        <dbReference type="ARBA" id="ARBA00023237"/>
    </source>
</evidence>
<feature type="domain" description="TonB-dependent receptor-like beta-barrel" evidence="11">
    <location>
        <begin position="409"/>
        <end position="946"/>
    </location>
</feature>
<dbReference type="InterPro" id="IPR012910">
    <property type="entry name" value="Plug_dom"/>
</dbReference>
<dbReference type="InterPro" id="IPR023997">
    <property type="entry name" value="TonB-dep_OMP_SusC/RagA_CS"/>
</dbReference>
<evidence type="ECO:0000256" key="9">
    <source>
        <dbReference type="RuleBase" id="RU003357"/>
    </source>
</evidence>
<reference evidence="13 14" key="1">
    <citation type="submission" date="2020-08" db="EMBL/GenBank/DDBJ databases">
        <title>Genome sequence of Hymenobacter qilianensis JCM 19763T.</title>
        <authorList>
            <person name="Hyun D.-W."/>
            <person name="Bae J.-W."/>
        </authorList>
    </citation>
    <scope>NUCLEOTIDE SEQUENCE [LARGE SCALE GENOMIC DNA]</scope>
    <source>
        <strain evidence="13 14">JCM 19763</strain>
    </source>
</reference>
<evidence type="ECO:0000256" key="3">
    <source>
        <dbReference type="ARBA" id="ARBA00022452"/>
    </source>
</evidence>
<dbReference type="PROSITE" id="PS52016">
    <property type="entry name" value="TONB_DEPENDENT_REC_3"/>
    <property type="match status" value="1"/>
</dbReference>
<dbReference type="Pfam" id="PF13715">
    <property type="entry name" value="CarbopepD_reg_2"/>
    <property type="match status" value="1"/>
</dbReference>
<evidence type="ECO:0000259" key="12">
    <source>
        <dbReference type="Pfam" id="PF07715"/>
    </source>
</evidence>
<dbReference type="InterPro" id="IPR023996">
    <property type="entry name" value="TonB-dep_OMP_SusC/RagA"/>
</dbReference>
<dbReference type="GO" id="GO:0009279">
    <property type="term" value="C:cell outer membrane"/>
    <property type="evidence" value="ECO:0007669"/>
    <property type="project" value="UniProtKB-SubCell"/>
</dbReference>
<dbReference type="InterPro" id="IPR036942">
    <property type="entry name" value="Beta-barrel_TonB_sf"/>
</dbReference>
<dbReference type="AlphaFoldDB" id="A0A7H0GRI8"/>
<evidence type="ECO:0000256" key="4">
    <source>
        <dbReference type="ARBA" id="ARBA00022692"/>
    </source>
</evidence>
<dbReference type="Gene3D" id="2.60.40.1120">
    <property type="entry name" value="Carboxypeptidase-like, regulatory domain"/>
    <property type="match status" value="1"/>
</dbReference>
<evidence type="ECO:0000256" key="10">
    <source>
        <dbReference type="SAM" id="SignalP"/>
    </source>
</evidence>
<keyword evidence="13" id="KW-0675">Receptor</keyword>
<dbReference type="InterPro" id="IPR008969">
    <property type="entry name" value="CarboxyPept-like_regulatory"/>
</dbReference>
<feature type="signal peptide" evidence="10">
    <location>
        <begin position="1"/>
        <end position="21"/>
    </location>
</feature>
<proteinExistence type="inferred from homology"/>
<sequence length="992" mass="107230">MKQKFLLSLVWCLLLVTTAWAQTRTVTGRVTDADGSGLPGVTVLERGTTNGVSTSADGAFSLTVQPNATLVISSIGYNTQTIPVGDQSVINARLGTNETVLNEAVVVGYGSQAKSEVTGSVTQLSSKDVENVPVVSFEQAIQGRTPGVTINQTSGKLGAGVQIRVRGASSVTASNQPLYVIDGIPVTSQDVGTDVEPLNPLADLNPNDIESITILKDAASAAIYGSRASNGVVLVTTKSGRQGQTKVNVGYYVGTSETTRRQKFLNAAQYNELFRESAANAGITDPDEVDALFLDFGIDLNSGVDQNWSEEAFRTGKVSQYDANVSGGDAKTRFYLSTTYNDQTGIIIGNRFRRGSARINLDHSITEKVKVGLNLSLTRSVNDRIPNDNAFTNPVQLNALPPLQPKIDPETGELNQLTLYTNNLVDIERVTNRAGTYRSFSNAYLSFNPIKNLTIRTEAGADFLNLNEDIYAPAGTSSGGNTGEGFSNQTQVMNYTTNNTANYLLTLNEANTIEALAGFSFQRSDLKQTSAEGRGFPNAEFTRIASAAIKTGGSSSSRDEFSFVSFFGRVNYAYQGKYLLSGSVRRDGSSRFGANNKYGTFGAGSVGWVISEEGFLQDNSIVNFLKLRASYGLTGNAEIGNFLSRGLFTALPYADQAGIRPSTVVGNPDLSWESTAQTDIGLEFGFLDNRISGEIDVYQKNTDDLLLGRQLLYVNGYNTVTENVGKLENRGLEISLNTRNFDKDFKWSTNFNISFNRNEITELTSPIQSGQLASVREGQPIGVFWGRKYAGVDPANGNALYYAEDGSTTDEITDSPLQVVGNPNPDYTGGITNTFSYKGFDLSVLGQFVYGNDIYNSAGVYQAVNGDFFDNQTIEQLDRWQKPGDRTNVPRAELFSGNGAQASSRWVTKGSFLRVKNVTFGYTLPASVAKLGFLQTARLYVQAQNLATITNYDGYDPEVNTAAFGQGNYVLGVDFYTPPLAKTFLVGINLGF</sequence>
<evidence type="ECO:0000256" key="5">
    <source>
        <dbReference type="ARBA" id="ARBA00023077"/>
    </source>
</evidence>
<dbReference type="SUPFAM" id="SSF56935">
    <property type="entry name" value="Porins"/>
    <property type="match status" value="1"/>
</dbReference>
<dbReference type="Proteomes" id="UP000516093">
    <property type="component" value="Chromosome"/>
</dbReference>
<gene>
    <name evidence="13" type="ORF">H9L05_12095</name>
</gene>
<evidence type="ECO:0000256" key="6">
    <source>
        <dbReference type="ARBA" id="ARBA00023136"/>
    </source>
</evidence>
<keyword evidence="4 8" id="KW-0812">Transmembrane</keyword>
<keyword evidence="10" id="KW-0732">Signal</keyword>
<dbReference type="EMBL" id="CP060784">
    <property type="protein sequence ID" value="QNP50904.1"/>
    <property type="molecule type" value="Genomic_DNA"/>
</dbReference>
<dbReference type="InterPro" id="IPR000531">
    <property type="entry name" value="Beta-barrel_TonB"/>
</dbReference>
<comment type="similarity">
    <text evidence="8 9">Belongs to the TonB-dependent receptor family.</text>
</comment>
<keyword evidence="7 8" id="KW-0998">Cell outer membrane</keyword>
<name>A0A7H0GRI8_9BACT</name>
<dbReference type="Pfam" id="PF00593">
    <property type="entry name" value="TonB_dep_Rec_b-barrel"/>
    <property type="match status" value="1"/>
</dbReference>
<dbReference type="Pfam" id="PF07715">
    <property type="entry name" value="Plug"/>
    <property type="match status" value="1"/>
</dbReference>
<evidence type="ECO:0000313" key="13">
    <source>
        <dbReference type="EMBL" id="QNP50904.1"/>
    </source>
</evidence>
<dbReference type="InterPro" id="IPR037066">
    <property type="entry name" value="Plug_dom_sf"/>
</dbReference>
<protein>
    <submittedName>
        <fullName evidence="13">TonB-dependent receptor</fullName>
    </submittedName>
</protein>
<dbReference type="NCBIfam" id="TIGR04057">
    <property type="entry name" value="SusC_RagA_signa"/>
    <property type="match status" value="1"/>
</dbReference>
<evidence type="ECO:0000259" key="11">
    <source>
        <dbReference type="Pfam" id="PF00593"/>
    </source>
</evidence>
<accession>A0A7H0GRI8</accession>
<feature type="domain" description="TonB-dependent receptor plug" evidence="12">
    <location>
        <begin position="114"/>
        <end position="232"/>
    </location>
</feature>
<evidence type="ECO:0000256" key="2">
    <source>
        <dbReference type="ARBA" id="ARBA00022448"/>
    </source>
</evidence>
<dbReference type="NCBIfam" id="TIGR04056">
    <property type="entry name" value="OMP_RagA_SusC"/>
    <property type="match status" value="1"/>
</dbReference>
<feature type="chain" id="PRO_5028906201" evidence="10">
    <location>
        <begin position="22"/>
        <end position="992"/>
    </location>
</feature>
<evidence type="ECO:0000256" key="8">
    <source>
        <dbReference type="PROSITE-ProRule" id="PRU01360"/>
    </source>
</evidence>
<comment type="subcellular location">
    <subcellularLocation>
        <location evidence="1 8">Cell outer membrane</location>
        <topology evidence="1 8">Multi-pass membrane protein</topology>
    </subcellularLocation>
</comment>
<dbReference type="RefSeq" id="WP_187731212.1">
    <property type="nucleotide sequence ID" value="NZ_BMFN01000001.1"/>
</dbReference>
<organism evidence="13 14">
    <name type="scientific">Hymenobacter qilianensis</name>
    <dbReference type="NCBI Taxonomy" id="1385715"/>
    <lineage>
        <taxon>Bacteria</taxon>
        <taxon>Pseudomonadati</taxon>
        <taxon>Bacteroidota</taxon>
        <taxon>Cytophagia</taxon>
        <taxon>Cytophagales</taxon>
        <taxon>Hymenobacteraceae</taxon>
        <taxon>Hymenobacter</taxon>
    </lineage>
</organism>
<keyword evidence="14" id="KW-1185">Reference proteome</keyword>
<evidence type="ECO:0000313" key="14">
    <source>
        <dbReference type="Proteomes" id="UP000516093"/>
    </source>
</evidence>
<keyword evidence="6 8" id="KW-0472">Membrane</keyword>
<dbReference type="InterPro" id="IPR039426">
    <property type="entry name" value="TonB-dep_rcpt-like"/>
</dbReference>
<dbReference type="FunFam" id="2.170.130.10:FF:000008">
    <property type="entry name" value="SusC/RagA family TonB-linked outer membrane protein"/>
    <property type="match status" value="1"/>
</dbReference>
<dbReference type="Gene3D" id="2.40.170.20">
    <property type="entry name" value="TonB-dependent receptor, beta-barrel domain"/>
    <property type="match status" value="1"/>
</dbReference>
<dbReference type="KEGG" id="hqi:H9L05_12095"/>
<evidence type="ECO:0000256" key="1">
    <source>
        <dbReference type="ARBA" id="ARBA00004571"/>
    </source>
</evidence>
<dbReference type="Gene3D" id="2.170.130.10">
    <property type="entry name" value="TonB-dependent receptor, plug domain"/>
    <property type="match status" value="1"/>
</dbReference>
<keyword evidence="5 9" id="KW-0798">TonB box</keyword>
<keyword evidence="3 8" id="KW-1134">Transmembrane beta strand</keyword>